<proteinExistence type="inferred from homology"/>
<reference evidence="6" key="1">
    <citation type="submission" date="2023-07" db="EMBL/GenBank/DDBJ databases">
        <authorList>
            <person name="Ivanov I."/>
            <person name="Teneva D."/>
            <person name="Stoikov I."/>
        </authorList>
    </citation>
    <scope>NUCLEOTIDE SEQUENCE</scope>
    <source>
        <strain evidence="6">4475</strain>
    </source>
</reference>
<dbReference type="SUPFAM" id="SSF53807">
    <property type="entry name" value="Helical backbone' metal receptor"/>
    <property type="match status" value="1"/>
</dbReference>
<sequence>MKRSLWLVTGALVVALLGGCGGSGPTTGGSDQAPAPATVGTDQNTGQKTTAGTKQTSYPLTLKDATGTAYTFAKAPERIVSTSPAETEILFALGLGDRVVAVSDYDDYPEEAKAKPKVGGIVNPNEEAIIAQQPDLVITGISMQDQVAEKLRSLGLVVWKTNPRTTEDILNNILLFGQITNRQEQAETLVAQMKEDIQRVKNAVQDVKPNERKKVYVEFAPGWTVGKGEFMDELITLAGGVNIANDMEGWNPISEEKVLNEDPDVILYASGVTDDKSGQTLEQIIRKRSGWDKITAVRDQRIVGVDQNVLNRPGPRITQGLYEVAKAIYPDRVK</sequence>
<feature type="compositionally biased region" description="Low complexity" evidence="3">
    <location>
        <begin position="45"/>
        <end position="55"/>
    </location>
</feature>
<gene>
    <name evidence="6" type="ORF">BSPP4475_06645</name>
</gene>
<dbReference type="PROSITE" id="PS50983">
    <property type="entry name" value="FE_B12_PBP"/>
    <property type="match status" value="1"/>
</dbReference>
<dbReference type="NCBIfam" id="NF038402">
    <property type="entry name" value="TroA_like"/>
    <property type="match status" value="1"/>
</dbReference>
<keyword evidence="7" id="KW-1185">Reference proteome</keyword>
<dbReference type="CDD" id="cd01143">
    <property type="entry name" value="YvrC"/>
    <property type="match status" value="1"/>
</dbReference>
<organism evidence="6 7">
    <name type="scientific">Brevibacillus aydinogluensis</name>
    <dbReference type="NCBI Taxonomy" id="927786"/>
    <lineage>
        <taxon>Bacteria</taxon>
        <taxon>Bacillati</taxon>
        <taxon>Bacillota</taxon>
        <taxon>Bacilli</taxon>
        <taxon>Bacillales</taxon>
        <taxon>Paenibacillaceae</taxon>
        <taxon>Brevibacillus</taxon>
    </lineage>
</organism>
<protein>
    <submittedName>
        <fullName evidence="6">ABC transporter substrate-binding protein</fullName>
    </submittedName>
</protein>
<feature type="region of interest" description="Disordered" evidence="3">
    <location>
        <begin position="25"/>
        <end position="55"/>
    </location>
</feature>
<dbReference type="GO" id="GO:0071281">
    <property type="term" value="P:cellular response to iron ion"/>
    <property type="evidence" value="ECO:0007669"/>
    <property type="project" value="TreeGrafter"/>
</dbReference>
<dbReference type="EMBL" id="OY569118">
    <property type="protein sequence ID" value="CAJ1001983.1"/>
    <property type="molecule type" value="Genomic_DNA"/>
</dbReference>
<accession>A0AA48RDJ8</accession>
<dbReference type="Gene3D" id="3.40.50.1980">
    <property type="entry name" value="Nitrogenase molybdenum iron protein domain"/>
    <property type="match status" value="2"/>
</dbReference>
<dbReference type="KEGG" id="bayd:BSPP4475_06645"/>
<dbReference type="PANTHER" id="PTHR30535">
    <property type="entry name" value="VITAMIN B12-BINDING PROTEIN"/>
    <property type="match status" value="1"/>
</dbReference>
<evidence type="ECO:0000256" key="4">
    <source>
        <dbReference type="SAM" id="SignalP"/>
    </source>
</evidence>
<dbReference type="AlphaFoldDB" id="A0AA48RDJ8"/>
<feature type="domain" description="Fe/B12 periplasmic-binding" evidence="5">
    <location>
        <begin position="78"/>
        <end position="332"/>
    </location>
</feature>
<dbReference type="RefSeq" id="WP_171564368.1">
    <property type="nucleotide sequence ID" value="NZ_JAUSVZ010000002.1"/>
</dbReference>
<dbReference type="Pfam" id="PF01497">
    <property type="entry name" value="Peripla_BP_2"/>
    <property type="match status" value="1"/>
</dbReference>
<dbReference type="PROSITE" id="PS51257">
    <property type="entry name" value="PROKAR_LIPOPROTEIN"/>
    <property type="match status" value="1"/>
</dbReference>
<evidence type="ECO:0000256" key="2">
    <source>
        <dbReference type="ARBA" id="ARBA00022729"/>
    </source>
</evidence>
<dbReference type="PANTHER" id="PTHR30535:SF34">
    <property type="entry name" value="MOLYBDATE-BINDING PROTEIN MOLA"/>
    <property type="match status" value="1"/>
</dbReference>
<evidence type="ECO:0000256" key="1">
    <source>
        <dbReference type="ARBA" id="ARBA00008814"/>
    </source>
</evidence>
<feature type="chain" id="PRO_5041423927" evidence="4">
    <location>
        <begin position="23"/>
        <end position="334"/>
    </location>
</feature>
<dbReference type="InterPro" id="IPR054828">
    <property type="entry name" value="Vit_B12_bind_prot"/>
</dbReference>
<evidence type="ECO:0000313" key="6">
    <source>
        <dbReference type="EMBL" id="CAJ1001983.1"/>
    </source>
</evidence>
<evidence type="ECO:0000256" key="3">
    <source>
        <dbReference type="SAM" id="MobiDB-lite"/>
    </source>
</evidence>
<evidence type="ECO:0000313" key="7">
    <source>
        <dbReference type="Proteomes" id="UP001189619"/>
    </source>
</evidence>
<dbReference type="InterPro" id="IPR050902">
    <property type="entry name" value="ABC_Transporter_SBP"/>
</dbReference>
<comment type="similarity">
    <text evidence="1">Belongs to the bacterial solute-binding protein 8 family.</text>
</comment>
<feature type="signal peptide" evidence="4">
    <location>
        <begin position="1"/>
        <end position="22"/>
    </location>
</feature>
<dbReference type="InterPro" id="IPR002491">
    <property type="entry name" value="ABC_transptr_periplasmic_BD"/>
</dbReference>
<evidence type="ECO:0000259" key="5">
    <source>
        <dbReference type="PROSITE" id="PS50983"/>
    </source>
</evidence>
<dbReference type="Proteomes" id="UP001189619">
    <property type="component" value="Chromosome"/>
</dbReference>
<keyword evidence="2 4" id="KW-0732">Signal</keyword>
<name>A0AA48RDJ8_9BACL</name>